<dbReference type="PANTHER" id="PTHR31963:SF28">
    <property type="entry name" value="GUSTATORY RECEPTOR"/>
    <property type="match status" value="1"/>
</dbReference>
<dbReference type="EMBL" id="JAVXUP010000051">
    <property type="protein sequence ID" value="KAK3040613.1"/>
    <property type="molecule type" value="Genomic_DNA"/>
</dbReference>
<comment type="caution">
    <text evidence="2">The sequence shown here is derived from an EMBL/GenBank/DDBJ whole genome shotgun (WGS) entry which is preliminary data.</text>
</comment>
<feature type="transmembrane region" description="Helical" evidence="1">
    <location>
        <begin position="241"/>
        <end position="261"/>
    </location>
</feature>
<reference evidence="2" key="1">
    <citation type="submission" date="2022-12" db="EMBL/GenBank/DDBJ databases">
        <title>Draft genome assemblies for two species of Escallonia (Escalloniales).</title>
        <authorList>
            <person name="Chanderbali A."/>
            <person name="Dervinis C."/>
            <person name="Anghel I."/>
            <person name="Soltis D."/>
            <person name="Soltis P."/>
            <person name="Zapata F."/>
        </authorList>
    </citation>
    <scope>NUCLEOTIDE SEQUENCE</scope>
    <source>
        <strain evidence="2">UCBG64.0493</strain>
        <tissue evidence="2">Leaf</tissue>
    </source>
</reference>
<dbReference type="Pfam" id="PF12056">
    <property type="entry name" value="DUF3537"/>
    <property type="match status" value="1"/>
</dbReference>
<keyword evidence="3" id="KW-1185">Reference proteome</keyword>
<organism evidence="2 3">
    <name type="scientific">Escallonia herrerae</name>
    <dbReference type="NCBI Taxonomy" id="1293975"/>
    <lineage>
        <taxon>Eukaryota</taxon>
        <taxon>Viridiplantae</taxon>
        <taxon>Streptophyta</taxon>
        <taxon>Embryophyta</taxon>
        <taxon>Tracheophyta</taxon>
        <taxon>Spermatophyta</taxon>
        <taxon>Magnoliopsida</taxon>
        <taxon>eudicotyledons</taxon>
        <taxon>Gunneridae</taxon>
        <taxon>Pentapetalae</taxon>
        <taxon>asterids</taxon>
        <taxon>campanulids</taxon>
        <taxon>Escalloniales</taxon>
        <taxon>Escalloniaceae</taxon>
        <taxon>Escallonia</taxon>
    </lineage>
</organism>
<dbReference type="AlphaFoldDB" id="A0AA88XBY1"/>
<accession>A0AA88XBY1</accession>
<feature type="transmembrane region" description="Helical" evidence="1">
    <location>
        <begin position="165"/>
        <end position="188"/>
    </location>
</feature>
<protein>
    <submittedName>
        <fullName evidence="2">Uncharacterized protein</fullName>
    </submittedName>
</protein>
<keyword evidence="1" id="KW-0472">Membrane</keyword>
<keyword evidence="1" id="KW-1133">Transmembrane helix</keyword>
<name>A0AA88XBY1_9ASTE</name>
<gene>
    <name evidence="2" type="ORF">RJ639_026934</name>
</gene>
<evidence type="ECO:0000313" key="2">
    <source>
        <dbReference type="EMBL" id="KAK3040613.1"/>
    </source>
</evidence>
<proteinExistence type="predicted"/>
<dbReference type="PANTHER" id="PTHR31963">
    <property type="entry name" value="RAS GUANINE NUCLEOTIDE EXCHANGE FACTOR K"/>
    <property type="match status" value="1"/>
</dbReference>
<keyword evidence="1" id="KW-0812">Transmembrane</keyword>
<evidence type="ECO:0000313" key="3">
    <source>
        <dbReference type="Proteomes" id="UP001188597"/>
    </source>
</evidence>
<dbReference type="InterPro" id="IPR021924">
    <property type="entry name" value="DUF3537"/>
</dbReference>
<sequence>MAKPGGSSIQVPILEPEDSQIDRSLRRLERFLGLFGFCQTSIPSAIISWLVFASIGVVLPVILIVYSYCSDCEKYQIRVFELEILVSQAIVGAISLLCISHNIRKYGLRKLLFVDQCHGHMVQFRGQYIEKIHVFYRTLVTWVIFCFLLKASREVTRAVYLHHDLWWLSIATTLASLVCWTYSTIVFLSGTALFNLVGNLLVIHFENYGKFLEKDLDVSIYIEEHMRLTYYLSKVSHRFRVFALLEFLVISASQFAALLQTTGNKGIINFINAGDFAVLSIVQLVGLVLCLIAAAKISHRAQSLGAIASRWHAFATCNSSDASQSGVSNNGGNLEAGNPVGSIPLSYSESDLESTDYFPLSTNMQVTSYTTSYNKRQAFVTYVQSNTGGFTIFGWMVDRHLINTIFFIELSLVFFVLGKTITITTR</sequence>
<feature type="transmembrane region" description="Helical" evidence="1">
    <location>
        <begin position="134"/>
        <end position="153"/>
    </location>
</feature>
<dbReference type="Proteomes" id="UP001188597">
    <property type="component" value="Unassembled WGS sequence"/>
</dbReference>
<feature type="transmembrane region" description="Helical" evidence="1">
    <location>
        <begin position="401"/>
        <end position="421"/>
    </location>
</feature>
<evidence type="ECO:0000256" key="1">
    <source>
        <dbReference type="SAM" id="Phobius"/>
    </source>
</evidence>
<feature type="transmembrane region" description="Helical" evidence="1">
    <location>
        <begin position="31"/>
        <end position="64"/>
    </location>
</feature>
<feature type="transmembrane region" description="Helical" evidence="1">
    <location>
        <begin position="267"/>
        <end position="294"/>
    </location>
</feature>